<keyword evidence="10" id="KW-1185">Reference proteome</keyword>
<sequence length="386" mass="42651">MDFEFSEEETLFREEIREYLTKNLRPMVPKIDESGIPRSFVKDASKLGIWAMPVSKDVGGQEASFIMSSIAAEEIARADFSMATVVMFLLESGWGYVLDKYGSKSIREEVLPRVTSGDWFLGIASTEPSGGSDIGNIKTRAIRENDKYVINGEKSYISGVLEAKDWGGGHLTLVRTSPNGNKGISMIYVPINEEGIEIAKINNMGRMGISSAIIRYNNVKIPAKNIVGEENKGFYQAMDGFNHARVLVSAACIGASEAIFDIGIEYLKNREAFGKKLKDFQSIAFEAADLKTRIEMARLLTYKAAWALDHEEKYKSEIPSLVAMTKMVGPQVAFDVVKSVMMWMGAYGYSKDALIEIAFRGIVSYIVGAEGALNIMRIIISKGIFG</sequence>
<proteinExistence type="inferred from homology"/>
<feature type="domain" description="Acyl-CoA dehydrogenase/oxidase C-terminal" evidence="6">
    <location>
        <begin position="231"/>
        <end position="384"/>
    </location>
</feature>
<feature type="domain" description="Acyl-CoA oxidase/dehydrogenase middle" evidence="7">
    <location>
        <begin position="123"/>
        <end position="219"/>
    </location>
</feature>
<keyword evidence="3 5" id="KW-0285">Flavoprotein</keyword>
<keyword evidence="5" id="KW-0560">Oxidoreductase</keyword>
<reference evidence="9 10" key="1">
    <citation type="submission" date="2018-05" db="EMBL/GenBank/DDBJ databases">
        <title>Complete Genome Sequences of Extremely Thermoacidophilic, Metal-Mobilizing Type-Strain Members of the Archaeal Family Sulfolobaceae: Acidianus brierleyi DSM-1651T, Acidianus sulfidivorans DSM-18786T, Metallosphaera hakonensis DSM-7519T, and Metallosphaera prunae DSM-10039T.</title>
        <authorList>
            <person name="Counts J.A."/>
            <person name="Kelly R.M."/>
        </authorList>
    </citation>
    <scope>NUCLEOTIDE SEQUENCE [LARGE SCALE GENOMIC DNA]</scope>
    <source>
        <strain evidence="9 10">DSM 1651</strain>
    </source>
</reference>
<accession>A0A2U9IIG7</accession>
<dbReference type="AlphaFoldDB" id="A0A2U9IIG7"/>
<evidence type="ECO:0000313" key="10">
    <source>
        <dbReference type="Proteomes" id="UP000248044"/>
    </source>
</evidence>
<organism evidence="9 10">
    <name type="scientific">Acidianus brierleyi</name>
    <dbReference type="NCBI Taxonomy" id="41673"/>
    <lineage>
        <taxon>Archaea</taxon>
        <taxon>Thermoproteota</taxon>
        <taxon>Thermoprotei</taxon>
        <taxon>Sulfolobales</taxon>
        <taxon>Sulfolobaceae</taxon>
        <taxon>Acidianus</taxon>
    </lineage>
</organism>
<evidence type="ECO:0000259" key="6">
    <source>
        <dbReference type="Pfam" id="PF00441"/>
    </source>
</evidence>
<evidence type="ECO:0000256" key="4">
    <source>
        <dbReference type="ARBA" id="ARBA00022827"/>
    </source>
</evidence>
<dbReference type="InterPro" id="IPR037069">
    <property type="entry name" value="AcylCoA_DH/ox_N_sf"/>
</dbReference>
<feature type="domain" description="Acyl-CoA dehydrogenase/oxidase N-terminal" evidence="8">
    <location>
        <begin position="6"/>
        <end position="118"/>
    </location>
</feature>
<dbReference type="OrthoDB" id="275197at2157"/>
<dbReference type="SUPFAM" id="SSF56645">
    <property type="entry name" value="Acyl-CoA dehydrogenase NM domain-like"/>
    <property type="match status" value="1"/>
</dbReference>
<dbReference type="Pfam" id="PF02771">
    <property type="entry name" value="Acyl-CoA_dh_N"/>
    <property type="match status" value="1"/>
</dbReference>
<evidence type="ECO:0000256" key="2">
    <source>
        <dbReference type="ARBA" id="ARBA00009347"/>
    </source>
</evidence>
<dbReference type="Pfam" id="PF00441">
    <property type="entry name" value="Acyl-CoA_dh_1"/>
    <property type="match status" value="1"/>
</dbReference>
<dbReference type="RefSeq" id="WP_110271688.1">
    <property type="nucleotide sequence ID" value="NZ_CP029289.2"/>
</dbReference>
<dbReference type="EMBL" id="CP029289">
    <property type="protein sequence ID" value="AWR95810.1"/>
    <property type="molecule type" value="Genomic_DNA"/>
</dbReference>
<dbReference type="Gene3D" id="1.10.540.10">
    <property type="entry name" value="Acyl-CoA dehydrogenase/oxidase, N-terminal domain"/>
    <property type="match status" value="1"/>
</dbReference>
<dbReference type="KEGG" id="abri:DFR85_15720"/>
<dbReference type="InterPro" id="IPR013786">
    <property type="entry name" value="AcylCoA_DH/ox_N"/>
</dbReference>
<dbReference type="InterPro" id="IPR009075">
    <property type="entry name" value="AcylCo_DH/oxidase_C"/>
</dbReference>
<gene>
    <name evidence="9" type="ORF">DFR85_15720</name>
</gene>
<dbReference type="InterPro" id="IPR009100">
    <property type="entry name" value="AcylCoA_DH/oxidase_NM_dom_sf"/>
</dbReference>
<evidence type="ECO:0000259" key="8">
    <source>
        <dbReference type="Pfam" id="PF02771"/>
    </source>
</evidence>
<dbReference type="Gene3D" id="2.40.110.10">
    <property type="entry name" value="Butyryl-CoA Dehydrogenase, subunit A, domain 2"/>
    <property type="match status" value="1"/>
</dbReference>
<keyword evidence="4 5" id="KW-0274">FAD</keyword>
<dbReference type="SUPFAM" id="SSF47203">
    <property type="entry name" value="Acyl-CoA dehydrogenase C-terminal domain-like"/>
    <property type="match status" value="1"/>
</dbReference>
<protein>
    <submittedName>
        <fullName evidence="9">Acyl-CoA dehydrogenase</fullName>
    </submittedName>
</protein>
<evidence type="ECO:0000256" key="1">
    <source>
        <dbReference type="ARBA" id="ARBA00001974"/>
    </source>
</evidence>
<dbReference type="PANTHER" id="PTHR43884">
    <property type="entry name" value="ACYL-COA DEHYDROGENASE"/>
    <property type="match status" value="1"/>
</dbReference>
<dbReference type="Gene3D" id="1.20.140.10">
    <property type="entry name" value="Butyryl-CoA Dehydrogenase, subunit A, domain 3"/>
    <property type="match status" value="1"/>
</dbReference>
<dbReference type="Pfam" id="PF02770">
    <property type="entry name" value="Acyl-CoA_dh_M"/>
    <property type="match status" value="1"/>
</dbReference>
<evidence type="ECO:0000259" key="7">
    <source>
        <dbReference type="Pfam" id="PF02770"/>
    </source>
</evidence>
<dbReference type="Proteomes" id="UP000248044">
    <property type="component" value="Chromosome"/>
</dbReference>
<comment type="cofactor">
    <cofactor evidence="1 5">
        <name>FAD</name>
        <dbReference type="ChEBI" id="CHEBI:57692"/>
    </cofactor>
</comment>
<dbReference type="InterPro" id="IPR036250">
    <property type="entry name" value="AcylCo_DH-like_C"/>
</dbReference>
<dbReference type="GO" id="GO:0050660">
    <property type="term" value="F:flavin adenine dinucleotide binding"/>
    <property type="evidence" value="ECO:0007669"/>
    <property type="project" value="InterPro"/>
</dbReference>
<evidence type="ECO:0000256" key="3">
    <source>
        <dbReference type="ARBA" id="ARBA00022630"/>
    </source>
</evidence>
<dbReference type="GeneID" id="36833634"/>
<evidence type="ECO:0000313" key="9">
    <source>
        <dbReference type="EMBL" id="AWR95810.1"/>
    </source>
</evidence>
<name>A0A2U9IIG7_9CREN</name>
<dbReference type="InterPro" id="IPR006091">
    <property type="entry name" value="Acyl-CoA_Oxase/DH_mid-dom"/>
</dbReference>
<dbReference type="GO" id="GO:0003995">
    <property type="term" value="F:acyl-CoA dehydrogenase activity"/>
    <property type="evidence" value="ECO:0007669"/>
    <property type="project" value="TreeGrafter"/>
</dbReference>
<dbReference type="PANTHER" id="PTHR43884:SF37">
    <property type="entry name" value="ACYL-COA DEHYDROGENASE"/>
    <property type="match status" value="1"/>
</dbReference>
<comment type="similarity">
    <text evidence="2 5">Belongs to the acyl-CoA dehydrogenase family.</text>
</comment>
<evidence type="ECO:0000256" key="5">
    <source>
        <dbReference type="RuleBase" id="RU362125"/>
    </source>
</evidence>
<dbReference type="InterPro" id="IPR046373">
    <property type="entry name" value="Acyl-CoA_Oxase/DH_mid-dom_sf"/>
</dbReference>
<dbReference type="CDD" id="cd00567">
    <property type="entry name" value="ACAD"/>
    <property type="match status" value="1"/>
</dbReference>